<keyword evidence="2" id="KW-1185">Reference proteome</keyword>
<organism evidence="1 2">
    <name type="scientific">Evansella caseinilytica</name>
    <dbReference type="NCBI Taxonomy" id="1503961"/>
    <lineage>
        <taxon>Bacteria</taxon>
        <taxon>Bacillati</taxon>
        <taxon>Bacillota</taxon>
        <taxon>Bacilli</taxon>
        <taxon>Bacillales</taxon>
        <taxon>Bacillaceae</taxon>
        <taxon>Evansella</taxon>
    </lineage>
</organism>
<dbReference type="EMBL" id="FNPI01000001">
    <property type="protein sequence ID" value="SDY05539.1"/>
    <property type="molecule type" value="Genomic_DNA"/>
</dbReference>
<dbReference type="OrthoDB" id="2539018at2"/>
<evidence type="ECO:0000313" key="1">
    <source>
        <dbReference type="EMBL" id="SDY05539.1"/>
    </source>
</evidence>
<name>A0A1H3GT74_9BACI</name>
<dbReference type="Proteomes" id="UP000198935">
    <property type="component" value="Unassembled WGS sequence"/>
</dbReference>
<sequence>MIIDEKLLHDDLYAVILDQVRLDFHHGLFNEQLITLSNLASSLESEHLSEAELLDLWVEYLVYCQIQKLYVKQPELFHGFKQIIGERHIAEIAAEGGIFLSFQYGHFMAVPPALEEILQNTNHLLTQMTAESAILKLKESSSQMGHYHLLEGFGNGKVEESSSWQSNWSNSNNESFYYFLDESSSLEQSADMQVDFFSGKIKAQADIFRLAVNCQKPVSLVLSCIDKAGEPIIRIFEPVHVNAANVEEVAQRIYRLFEEEVIRKPQYWKNWSQHSQLFKVKSNKIANPVPSIDILNRWGTYGLNIQSGEIYQIGGGS</sequence>
<proteinExistence type="predicted"/>
<reference evidence="2" key="1">
    <citation type="submission" date="2016-10" db="EMBL/GenBank/DDBJ databases">
        <authorList>
            <person name="Varghese N."/>
            <person name="Submissions S."/>
        </authorList>
    </citation>
    <scope>NUCLEOTIDE SEQUENCE [LARGE SCALE GENOMIC DNA]</scope>
    <source>
        <strain evidence="2">SP</strain>
    </source>
</reference>
<evidence type="ECO:0000313" key="2">
    <source>
        <dbReference type="Proteomes" id="UP000198935"/>
    </source>
</evidence>
<dbReference type="AlphaFoldDB" id="A0A1H3GT74"/>
<dbReference type="STRING" id="1503961.SAMN05421736_101250"/>
<protein>
    <submittedName>
        <fullName evidence="1">Uncharacterized protein</fullName>
    </submittedName>
</protein>
<accession>A0A1H3GT74</accession>
<gene>
    <name evidence="1" type="ORF">SAMN05421736_101250</name>
</gene>